<reference evidence="2" key="1">
    <citation type="submission" date="2023-10" db="EMBL/GenBank/DDBJ databases">
        <authorList>
            <person name="Chen Y."/>
            <person name="Shah S."/>
            <person name="Dougan E. K."/>
            <person name="Thang M."/>
            <person name="Chan C."/>
        </authorList>
    </citation>
    <scope>NUCLEOTIDE SEQUENCE [LARGE SCALE GENOMIC DNA]</scope>
</reference>
<evidence type="ECO:0000313" key="2">
    <source>
        <dbReference type="EMBL" id="CAK0848672.1"/>
    </source>
</evidence>
<accession>A0ABN9TRF3</accession>
<keyword evidence="3" id="KW-1185">Reference proteome</keyword>
<protein>
    <submittedName>
        <fullName evidence="2">Uncharacterized protein</fullName>
    </submittedName>
</protein>
<dbReference type="Proteomes" id="UP001189429">
    <property type="component" value="Unassembled WGS sequence"/>
</dbReference>
<evidence type="ECO:0000313" key="3">
    <source>
        <dbReference type="Proteomes" id="UP001189429"/>
    </source>
</evidence>
<dbReference type="EMBL" id="CAUYUJ010014999">
    <property type="protein sequence ID" value="CAK0848672.1"/>
    <property type="molecule type" value="Genomic_DNA"/>
</dbReference>
<feature type="region of interest" description="Disordered" evidence="1">
    <location>
        <begin position="1"/>
        <end position="24"/>
    </location>
</feature>
<proteinExistence type="predicted"/>
<feature type="non-terminal residue" evidence="2">
    <location>
        <position position="141"/>
    </location>
</feature>
<sequence>MWVPALGLAGAAAPEGAAPCEGDEHCESPVLLLQSKHQLGVQGLKTAKAGGPRPEEAQPQQPLEEPARRWREHSQIQQEQRLRQRPGKRAVSAPRPWNKVSPEGTHRPGRRASWNEAPREAGLVCGMAERLAHPYFCSSLC</sequence>
<name>A0ABN9TRF3_9DINO</name>
<comment type="caution">
    <text evidence="2">The sequence shown here is derived from an EMBL/GenBank/DDBJ whole genome shotgun (WGS) entry which is preliminary data.</text>
</comment>
<feature type="compositionally biased region" description="Basic and acidic residues" evidence="1">
    <location>
        <begin position="65"/>
        <end position="74"/>
    </location>
</feature>
<gene>
    <name evidence="2" type="ORF">PCOR1329_LOCUS41564</name>
</gene>
<feature type="region of interest" description="Disordered" evidence="1">
    <location>
        <begin position="41"/>
        <end position="118"/>
    </location>
</feature>
<organism evidence="2 3">
    <name type="scientific">Prorocentrum cordatum</name>
    <dbReference type="NCBI Taxonomy" id="2364126"/>
    <lineage>
        <taxon>Eukaryota</taxon>
        <taxon>Sar</taxon>
        <taxon>Alveolata</taxon>
        <taxon>Dinophyceae</taxon>
        <taxon>Prorocentrales</taxon>
        <taxon>Prorocentraceae</taxon>
        <taxon>Prorocentrum</taxon>
    </lineage>
</organism>
<feature type="compositionally biased region" description="Low complexity" evidence="1">
    <location>
        <begin position="1"/>
        <end position="19"/>
    </location>
</feature>
<evidence type="ECO:0000256" key="1">
    <source>
        <dbReference type="SAM" id="MobiDB-lite"/>
    </source>
</evidence>